<protein>
    <submittedName>
        <fullName evidence="3">Uncharacterized protein</fullName>
    </submittedName>
</protein>
<reference evidence="3 4" key="1">
    <citation type="submission" date="2017-12" db="EMBL/GenBank/DDBJ databases">
        <title>Comparative genomics of Botrytis spp.</title>
        <authorList>
            <person name="Valero-Jimenez C.A."/>
            <person name="Tapia P."/>
            <person name="Veloso J."/>
            <person name="Silva-Moreno E."/>
            <person name="Staats M."/>
            <person name="Valdes J.H."/>
            <person name="Van Kan J.A.L."/>
        </authorList>
    </citation>
    <scope>NUCLEOTIDE SEQUENCE [LARGE SCALE GENOMIC DNA]</scope>
    <source>
        <strain evidence="3 4">MUCL2120</strain>
    </source>
</reference>
<evidence type="ECO:0000313" key="3">
    <source>
        <dbReference type="EMBL" id="TGO55655.1"/>
    </source>
</evidence>
<evidence type="ECO:0000256" key="2">
    <source>
        <dbReference type="SAM" id="MobiDB-lite"/>
    </source>
</evidence>
<dbReference type="EMBL" id="PQXJ01000240">
    <property type="protein sequence ID" value="TGO55655.1"/>
    <property type="molecule type" value="Genomic_DNA"/>
</dbReference>
<name>A0A4Z1I2Y3_9HELO</name>
<dbReference type="AlphaFoldDB" id="A0A4Z1I2Y3"/>
<dbReference type="Gene3D" id="1.20.5.1000">
    <property type="entry name" value="arf6 gtpase in complex with a specific effector, jip4"/>
    <property type="match status" value="1"/>
</dbReference>
<dbReference type="OrthoDB" id="3555698at2759"/>
<feature type="compositionally biased region" description="Acidic residues" evidence="2">
    <location>
        <begin position="221"/>
        <end position="232"/>
    </location>
</feature>
<feature type="compositionally biased region" description="Basic and acidic residues" evidence="2">
    <location>
        <begin position="330"/>
        <end position="345"/>
    </location>
</feature>
<feature type="region of interest" description="Disordered" evidence="2">
    <location>
        <begin position="188"/>
        <end position="232"/>
    </location>
</feature>
<feature type="region of interest" description="Disordered" evidence="2">
    <location>
        <begin position="322"/>
        <end position="345"/>
    </location>
</feature>
<dbReference type="Proteomes" id="UP000297452">
    <property type="component" value="Unassembled WGS sequence"/>
</dbReference>
<keyword evidence="4" id="KW-1185">Reference proteome</keyword>
<feature type="coiled-coil region" evidence="1">
    <location>
        <begin position="91"/>
        <end position="139"/>
    </location>
</feature>
<organism evidence="3 4">
    <name type="scientific">Botryotinia narcissicola</name>
    <dbReference type="NCBI Taxonomy" id="278944"/>
    <lineage>
        <taxon>Eukaryota</taxon>
        <taxon>Fungi</taxon>
        <taxon>Dikarya</taxon>
        <taxon>Ascomycota</taxon>
        <taxon>Pezizomycotina</taxon>
        <taxon>Leotiomycetes</taxon>
        <taxon>Helotiales</taxon>
        <taxon>Sclerotiniaceae</taxon>
        <taxon>Botryotinia</taxon>
    </lineage>
</organism>
<accession>A0A4Z1I2Y3</accession>
<keyword evidence="1" id="KW-0175">Coiled coil</keyword>
<evidence type="ECO:0000313" key="4">
    <source>
        <dbReference type="Proteomes" id="UP000297452"/>
    </source>
</evidence>
<sequence length="345" mass="40092">MDEYHQNPHYPVPDAGENTMDEFYYPFNDAGENTMDEYDFPVNGAGDNTMDEYHQNPYYPITDPQQYSSFPLESADMFADPDQDIDFHFLSRQLQLHNEHLQNENDQLQFQYNQLQRQHSDLQDKHDELQSRHRRLQLHIHDDPIAAKRLLVAARKIYRATLAQDDNEHEAPAENVAPAGGHRYITRSTQKTQPAVMGVSVEDDDSNLTSDREYAPGSESVSDEEMEDEDYEPTIKSVAPATAAHQEVRFAVKKDLEQNMLIYHRKPSAYRVVSMTKEEFYHVRGETRVAPRTFSMPDENGNIQDYARIRITEAESERLDAWRARHGRKSHEIREGTKDADAREF</sequence>
<evidence type="ECO:0000256" key="1">
    <source>
        <dbReference type="SAM" id="Coils"/>
    </source>
</evidence>
<comment type="caution">
    <text evidence="3">The sequence shown here is derived from an EMBL/GenBank/DDBJ whole genome shotgun (WGS) entry which is preliminary data.</text>
</comment>
<gene>
    <name evidence="3" type="ORF">BOTNAR_0240g00120</name>
</gene>
<proteinExistence type="predicted"/>